<name>A0A066X198_COLSU</name>
<keyword evidence="2" id="KW-1185">Reference proteome</keyword>
<evidence type="ECO:0000313" key="1">
    <source>
        <dbReference type="EMBL" id="KDN62692.1"/>
    </source>
</evidence>
<comment type="caution">
    <text evidence="1">The sequence shown here is derived from an EMBL/GenBank/DDBJ whole genome shotgun (WGS) entry which is preliminary data.</text>
</comment>
<dbReference type="HOGENOM" id="CLU_1240059_0_0_1"/>
<proteinExistence type="predicted"/>
<dbReference type="AlphaFoldDB" id="A0A066X198"/>
<dbReference type="EMBL" id="JMSE01001306">
    <property type="protein sequence ID" value="KDN62692.1"/>
    <property type="molecule type" value="Genomic_DNA"/>
</dbReference>
<evidence type="ECO:0000313" key="2">
    <source>
        <dbReference type="Proteomes" id="UP000027238"/>
    </source>
</evidence>
<sequence length="223" mass="24690">MKSRTAQDPKAKFGLRIGLDNLERPSSLLDSGAIKDGPASHANNAAVEKSSSISHGAFNYSVAEGQHSAHFYRESALNPTPVMADERPRREAPRLAPALYLPAGNRRVLQFFQRVSKELWLAKHHGHPSVTLNAESAPVDLAVRHNSVSRPSSAEFTKVPQRMAVYGTEPLLKARDRLPSPARIRTRGLEMSPKDALKAAEIRQHRFSRLVATQLRRSSQHAK</sequence>
<gene>
    <name evidence="1" type="ORF">CSUB01_10073</name>
</gene>
<reference evidence="2" key="1">
    <citation type="journal article" date="2014" name="Genome Announc.">
        <title>Draft genome sequence of Colletotrichum sublineola, a destructive pathogen of cultivated sorghum.</title>
        <authorList>
            <person name="Baroncelli R."/>
            <person name="Sanz-Martin J.M."/>
            <person name="Rech G.E."/>
            <person name="Sukno S.A."/>
            <person name="Thon M.R."/>
        </authorList>
    </citation>
    <scope>NUCLEOTIDE SEQUENCE [LARGE SCALE GENOMIC DNA]</scope>
    <source>
        <strain evidence="2">TX430BB</strain>
    </source>
</reference>
<protein>
    <submittedName>
        <fullName evidence="1">Uncharacterized protein</fullName>
    </submittedName>
</protein>
<accession>A0A066X198</accession>
<organism evidence="1 2">
    <name type="scientific">Colletotrichum sublineola</name>
    <name type="common">Sorghum anthracnose fungus</name>
    <dbReference type="NCBI Taxonomy" id="1173701"/>
    <lineage>
        <taxon>Eukaryota</taxon>
        <taxon>Fungi</taxon>
        <taxon>Dikarya</taxon>
        <taxon>Ascomycota</taxon>
        <taxon>Pezizomycotina</taxon>
        <taxon>Sordariomycetes</taxon>
        <taxon>Hypocreomycetidae</taxon>
        <taxon>Glomerellales</taxon>
        <taxon>Glomerellaceae</taxon>
        <taxon>Colletotrichum</taxon>
        <taxon>Colletotrichum graminicola species complex</taxon>
    </lineage>
</organism>
<dbReference type="Proteomes" id="UP000027238">
    <property type="component" value="Unassembled WGS sequence"/>
</dbReference>